<dbReference type="PANTHER" id="PTHR13681:SF24">
    <property type="entry name" value="TUDOR DOMAIN-CONTAINING PROTEIN 3"/>
    <property type="match status" value="1"/>
</dbReference>
<evidence type="ECO:0000259" key="4">
    <source>
        <dbReference type="Pfam" id="PF08585"/>
    </source>
</evidence>
<dbReference type="InterPro" id="IPR042470">
    <property type="entry name" value="RMI1_N_C_sf"/>
</dbReference>
<feature type="compositionally biased region" description="Polar residues" evidence="3">
    <location>
        <begin position="239"/>
        <end position="248"/>
    </location>
</feature>
<dbReference type="KEGG" id="bdw:94337127"/>
<dbReference type="Pfam" id="PF08585">
    <property type="entry name" value="RMI1_N_C"/>
    <property type="match status" value="1"/>
</dbReference>
<feature type="domain" description="RecQ mediated genome instability protein 1 OB-fold" evidence="4">
    <location>
        <begin position="101"/>
        <end position="183"/>
    </location>
</feature>
<dbReference type="Gene3D" id="2.40.50.770">
    <property type="entry name" value="RecQ-mediated genome instability protein Rmi1, C-terminal domain"/>
    <property type="match status" value="1"/>
</dbReference>
<feature type="compositionally biased region" description="Polar residues" evidence="3">
    <location>
        <begin position="213"/>
        <end position="226"/>
    </location>
</feature>
<protein>
    <submittedName>
        <fullName evidence="5">Bifunctional RecQ mediated genome instability protein</fullName>
    </submittedName>
</protein>
<dbReference type="Proteomes" id="UP001214638">
    <property type="component" value="Unassembled WGS sequence"/>
</dbReference>
<dbReference type="InterPro" id="IPR013894">
    <property type="entry name" value="RMI1_OB"/>
</dbReference>
<dbReference type="RefSeq" id="XP_067803072.1">
    <property type="nucleotide sequence ID" value="XM_067947850.1"/>
</dbReference>
<accession>A0AAD9UMF8</accession>
<feature type="region of interest" description="Disordered" evidence="3">
    <location>
        <begin position="201"/>
        <end position="280"/>
    </location>
</feature>
<dbReference type="EMBL" id="JALLKP010000035">
    <property type="protein sequence ID" value="KAK2194861.1"/>
    <property type="molecule type" value="Genomic_DNA"/>
</dbReference>
<evidence type="ECO:0000313" key="6">
    <source>
        <dbReference type="EMBL" id="KAK2196230.1"/>
    </source>
</evidence>
<evidence type="ECO:0000256" key="1">
    <source>
        <dbReference type="ARBA" id="ARBA00004123"/>
    </source>
</evidence>
<keyword evidence="7" id="KW-1185">Reference proteome</keyword>
<sequence>MATIASLNQLKNEWNLVISQANYTQILDIDSQTKANSTVQSCQDIQKVILSLDLRFLTNLLETGRFENICMEDIAKRDDILRCKCPLLCQVLCVNDVTKPKQASKGSDAKSKPLYKLKVTTGKLNFNVLCLEYAGALETLAPGTKLLIKGPHFTMMEGLVLLYNEQFSILGGRVPDLYEPWIAQQSSYKFRMQRDNKRTGAPKFEKLNADTHGLTNNQSATSTSLETKLLNDHRHHPSPNKTKGNTSTKPKDKSEKKTTCTQGPKPKQPLIKTTKGCKRD</sequence>
<dbReference type="AlphaFoldDB" id="A0AAD9UMF8"/>
<feature type="compositionally biased region" description="Basic and acidic residues" evidence="3">
    <location>
        <begin position="249"/>
        <end position="258"/>
    </location>
</feature>
<organism evidence="5 7">
    <name type="scientific">Babesia duncani</name>
    <dbReference type="NCBI Taxonomy" id="323732"/>
    <lineage>
        <taxon>Eukaryota</taxon>
        <taxon>Sar</taxon>
        <taxon>Alveolata</taxon>
        <taxon>Apicomplexa</taxon>
        <taxon>Aconoidasida</taxon>
        <taxon>Piroplasmida</taxon>
        <taxon>Babesiidae</taxon>
        <taxon>Babesia</taxon>
    </lineage>
</organism>
<dbReference type="GO" id="GO:0005634">
    <property type="term" value="C:nucleus"/>
    <property type="evidence" value="ECO:0007669"/>
    <property type="project" value="UniProtKB-SubCell"/>
</dbReference>
<evidence type="ECO:0000313" key="7">
    <source>
        <dbReference type="Proteomes" id="UP001214638"/>
    </source>
</evidence>
<name>A0AAD9UMF8_9APIC</name>
<dbReference type="PANTHER" id="PTHR13681">
    <property type="entry name" value="SURVIVAL OF MOTOR NEURON-RELATED-SPLICING FACTOR 30-RELATED"/>
    <property type="match status" value="1"/>
</dbReference>
<proteinExistence type="predicted"/>
<dbReference type="EMBL" id="JALLKP010000003">
    <property type="protein sequence ID" value="KAK2196230.1"/>
    <property type="molecule type" value="Genomic_DNA"/>
</dbReference>
<evidence type="ECO:0000256" key="3">
    <source>
        <dbReference type="SAM" id="MobiDB-lite"/>
    </source>
</evidence>
<keyword evidence="2" id="KW-0539">Nucleus</keyword>
<comment type="caution">
    <text evidence="5">The sequence shown here is derived from an EMBL/GenBank/DDBJ whole genome shotgun (WGS) entry which is preliminary data.</text>
</comment>
<reference evidence="5" key="1">
    <citation type="journal article" date="2023" name="Nat. Microbiol.">
        <title>Babesia duncani multi-omics identifies virulence factors and drug targets.</title>
        <authorList>
            <person name="Singh P."/>
            <person name="Lonardi S."/>
            <person name="Liang Q."/>
            <person name="Vydyam P."/>
            <person name="Khabirova E."/>
            <person name="Fang T."/>
            <person name="Gihaz S."/>
            <person name="Thekkiniath J."/>
            <person name="Munshi M."/>
            <person name="Abel S."/>
            <person name="Ciampossin L."/>
            <person name="Batugedara G."/>
            <person name="Gupta M."/>
            <person name="Lu X.M."/>
            <person name="Lenz T."/>
            <person name="Chakravarty S."/>
            <person name="Cornillot E."/>
            <person name="Hu Y."/>
            <person name="Ma W."/>
            <person name="Gonzalez L.M."/>
            <person name="Sanchez S."/>
            <person name="Estrada K."/>
            <person name="Sanchez-Flores A."/>
            <person name="Montero E."/>
            <person name="Harb O.S."/>
            <person name="Le Roch K.G."/>
            <person name="Mamoun C.B."/>
        </authorList>
    </citation>
    <scope>NUCLEOTIDE SEQUENCE</scope>
    <source>
        <strain evidence="5">WA1</strain>
    </source>
</reference>
<gene>
    <name evidence="6" type="ORF">BdWA1_002830</name>
    <name evidence="5" type="ORF">BdWA1_003678</name>
</gene>
<comment type="subcellular location">
    <subcellularLocation>
        <location evidence="1">Nucleus</location>
    </subcellularLocation>
</comment>
<dbReference type="GeneID" id="94337127"/>
<evidence type="ECO:0000313" key="5">
    <source>
        <dbReference type="EMBL" id="KAK2194861.1"/>
    </source>
</evidence>
<evidence type="ECO:0000256" key="2">
    <source>
        <dbReference type="ARBA" id="ARBA00023242"/>
    </source>
</evidence>